<proteinExistence type="predicted"/>
<keyword evidence="4" id="KW-1185">Reference proteome</keyword>
<name>A0A6I8MCS1_9CORY</name>
<dbReference type="RefSeq" id="WP_155871140.1">
    <property type="nucleotide sequence ID" value="NZ_CP168248.1"/>
</dbReference>
<dbReference type="Proteomes" id="UP000423525">
    <property type="component" value="Chromosome"/>
</dbReference>
<dbReference type="EMBL" id="JARUHM010000001">
    <property type="protein sequence ID" value="MDT9409946.1"/>
    <property type="molecule type" value="Genomic_DNA"/>
</dbReference>
<dbReference type="EMBL" id="LR738855">
    <property type="protein sequence ID" value="VZH84021.1"/>
    <property type="molecule type" value="Genomic_DNA"/>
</dbReference>
<gene>
    <name evidence="2" type="ORF">FRC0190_00068</name>
    <name evidence="1" type="ORF">P8T80_00820</name>
</gene>
<dbReference type="KEGG" id="crf:FRC0190_00068"/>
<sequence>MPIGAAKNKVEKAEPVKVDSAIRAKQTTKKATRKATQKTAASALKGFEERATTLRIYVKNADYLKELKMAALEDDTSLSQLFEDWSMDWLSSRKK</sequence>
<protein>
    <submittedName>
        <fullName evidence="2">Uncharacterized protein</fullName>
    </submittedName>
</protein>
<reference evidence="1 4" key="2">
    <citation type="submission" date="2023-03" db="EMBL/GenBank/DDBJ databases">
        <title>Whole genome sequence of the first Corynebacterium rouxii strains isolated in Brazil: a recent member of Corynebacterium diphtheriae complex.</title>
        <authorList>
            <person name="Vieira V."/>
            <person name="Ramos J.N."/>
            <person name="Araujo M.R.B."/>
            <person name="Baio P.V."/>
            <person name="Sant'Anna L.O."/>
            <person name="Veras J.F.C."/>
            <person name="Vieira E.M.D."/>
            <person name="Sousa M.A.B."/>
            <person name="Camargo C.H."/>
            <person name="Sacchi C.T."/>
            <person name="Campos K.R."/>
            <person name="Santos M.B.N."/>
            <person name="Bokermann S."/>
            <person name="Alvim L.B."/>
            <person name="Santos L.S."/>
            <person name="Mattos-Guaraldi A.L."/>
        </authorList>
    </citation>
    <scope>NUCLEOTIDE SEQUENCE [LARGE SCALE GENOMIC DNA]</scope>
    <source>
        <strain evidence="1 4">70862</strain>
    </source>
</reference>
<dbReference type="AlphaFoldDB" id="A0A6I8MCS1"/>
<reference evidence="2 3" key="1">
    <citation type="submission" date="2019-11" db="EMBL/GenBank/DDBJ databases">
        <authorList>
            <person name="Brisse S."/>
        </authorList>
    </citation>
    <scope>NUCLEOTIDE SEQUENCE [LARGE SCALE GENOMIC DNA]</scope>
    <source>
        <strain evidence="2">FRC0190</strain>
    </source>
</reference>
<organism evidence="2 3">
    <name type="scientific">Corynebacterium rouxii</name>
    <dbReference type="NCBI Taxonomy" id="2719119"/>
    <lineage>
        <taxon>Bacteria</taxon>
        <taxon>Bacillati</taxon>
        <taxon>Actinomycetota</taxon>
        <taxon>Actinomycetes</taxon>
        <taxon>Mycobacteriales</taxon>
        <taxon>Corynebacteriaceae</taxon>
        <taxon>Corynebacterium</taxon>
    </lineage>
</organism>
<evidence type="ECO:0000313" key="2">
    <source>
        <dbReference type="EMBL" id="VZH84021.1"/>
    </source>
</evidence>
<evidence type="ECO:0000313" key="4">
    <source>
        <dbReference type="Proteomes" id="UP001265983"/>
    </source>
</evidence>
<accession>A0A6I8MCS1</accession>
<evidence type="ECO:0000313" key="1">
    <source>
        <dbReference type="EMBL" id="MDT9409946.1"/>
    </source>
</evidence>
<dbReference type="Proteomes" id="UP001265983">
    <property type="component" value="Unassembled WGS sequence"/>
</dbReference>
<evidence type="ECO:0000313" key="3">
    <source>
        <dbReference type="Proteomes" id="UP000423525"/>
    </source>
</evidence>